<dbReference type="PANTHER" id="PTHR10954:SF18">
    <property type="entry name" value="RIBONUCLEASE HII"/>
    <property type="match status" value="1"/>
</dbReference>
<dbReference type="STRING" id="556325.BHE16_01810"/>
<evidence type="ECO:0000256" key="12">
    <source>
        <dbReference type="PROSITE-ProRule" id="PRU01319"/>
    </source>
</evidence>
<comment type="subcellular location">
    <subcellularLocation>
        <location evidence="4">Cytoplasm</location>
    </subcellularLocation>
</comment>
<keyword evidence="10 12" id="KW-0378">Hydrolase</keyword>
<feature type="domain" description="RNase H type-2" evidence="14">
    <location>
        <begin position="21"/>
        <end position="255"/>
    </location>
</feature>
<feature type="binding site" evidence="12">
    <location>
        <position position="131"/>
    </location>
    <ligand>
        <name>a divalent metal cation</name>
        <dbReference type="ChEBI" id="CHEBI:60240"/>
    </ligand>
</feature>
<protein>
    <recommendedName>
        <fullName evidence="13">Ribonuclease</fullName>
        <ecNumber evidence="13">3.1.26.4</ecNumber>
    </recommendedName>
</protein>
<dbReference type="InterPro" id="IPR024567">
    <property type="entry name" value="RNase_HII/HIII_dom"/>
</dbReference>
<dbReference type="GO" id="GO:0004523">
    <property type="term" value="F:RNA-DNA hybrid ribonuclease activity"/>
    <property type="evidence" value="ECO:0007669"/>
    <property type="project" value="UniProtKB-UniRule"/>
</dbReference>
<evidence type="ECO:0000313" key="16">
    <source>
        <dbReference type="Proteomes" id="UP000183530"/>
    </source>
</evidence>
<feature type="binding site" evidence="12">
    <location>
        <position position="27"/>
    </location>
    <ligand>
        <name>a divalent metal cation</name>
        <dbReference type="ChEBI" id="CHEBI:60240"/>
    </ligand>
</feature>
<evidence type="ECO:0000256" key="7">
    <source>
        <dbReference type="ARBA" id="ARBA00022722"/>
    </source>
</evidence>
<evidence type="ECO:0000256" key="8">
    <source>
        <dbReference type="ARBA" id="ARBA00022723"/>
    </source>
</evidence>
<evidence type="ECO:0000256" key="3">
    <source>
        <dbReference type="ARBA" id="ARBA00004065"/>
    </source>
</evidence>
<dbReference type="AlphaFoldDB" id="A0A1L2ZKT0"/>
<evidence type="ECO:0000256" key="5">
    <source>
        <dbReference type="ARBA" id="ARBA00007383"/>
    </source>
</evidence>
<name>A0A1L2ZKT0_9MICC</name>
<dbReference type="EMBL" id="CP018135">
    <property type="protein sequence ID" value="APF39964.1"/>
    <property type="molecule type" value="Genomic_DNA"/>
</dbReference>
<dbReference type="Proteomes" id="UP000183530">
    <property type="component" value="Chromosome"/>
</dbReference>
<keyword evidence="9 12" id="KW-0255">Endonuclease</keyword>
<dbReference type="GO" id="GO:0043137">
    <property type="term" value="P:DNA replication, removal of RNA primer"/>
    <property type="evidence" value="ECO:0007669"/>
    <property type="project" value="TreeGrafter"/>
</dbReference>
<keyword evidence="6" id="KW-0963">Cytoplasm</keyword>
<dbReference type="GO" id="GO:0046872">
    <property type="term" value="F:metal ion binding"/>
    <property type="evidence" value="ECO:0007669"/>
    <property type="project" value="UniProtKB-KW"/>
</dbReference>
<sequence>MSTVSKPSLRVERAWGREGIDLVIGCDEVGRGAIAGPVSVGMVAIHPLRATALTGVRDSKLMTRPQREEMYQKVRRWGVASGVGSVSARDVDELGIMEALRRGGLQALHAMSADLEFAELISSGRLRILLDGSFNWLTSGKHQDSLFDVLADDDAGSRPDAWLRELGLAVEDLDVQVRPKADRDCTSVAAASVLAKVERDAYMRELATAHPEYGWESNVGYGSSGHYAGIEEFGVTEFHRVTWLKGVTKTLKEDS</sequence>
<dbReference type="SUPFAM" id="SSF53098">
    <property type="entry name" value="Ribonuclease H-like"/>
    <property type="match status" value="1"/>
</dbReference>
<keyword evidence="7 12" id="KW-0540">Nuclease</keyword>
<organism evidence="15 16">
    <name type="scientific">Neomicrococcus aestuarii</name>
    <dbReference type="NCBI Taxonomy" id="556325"/>
    <lineage>
        <taxon>Bacteria</taxon>
        <taxon>Bacillati</taxon>
        <taxon>Actinomycetota</taxon>
        <taxon>Actinomycetes</taxon>
        <taxon>Micrococcales</taxon>
        <taxon>Micrococcaceae</taxon>
        <taxon>Neomicrococcus</taxon>
    </lineage>
</organism>
<comment type="cofactor">
    <cofactor evidence="12">
        <name>Mn(2+)</name>
        <dbReference type="ChEBI" id="CHEBI:29035"/>
    </cofactor>
    <cofactor evidence="12">
        <name>Mg(2+)</name>
        <dbReference type="ChEBI" id="CHEBI:18420"/>
    </cofactor>
    <text evidence="12">Manganese or magnesium. Binds 1 divalent metal ion per monomer in the absence of substrate. May bind a second metal ion after substrate binding.</text>
</comment>
<evidence type="ECO:0000256" key="2">
    <source>
        <dbReference type="ARBA" id="ARBA00001946"/>
    </source>
</evidence>
<dbReference type="GO" id="GO:0006298">
    <property type="term" value="P:mismatch repair"/>
    <property type="evidence" value="ECO:0007669"/>
    <property type="project" value="TreeGrafter"/>
</dbReference>
<keyword evidence="8 12" id="KW-0479">Metal-binding</keyword>
<dbReference type="Pfam" id="PF01351">
    <property type="entry name" value="RNase_HII"/>
    <property type="match status" value="2"/>
</dbReference>
<dbReference type="InterPro" id="IPR012337">
    <property type="entry name" value="RNaseH-like_sf"/>
</dbReference>
<evidence type="ECO:0000256" key="4">
    <source>
        <dbReference type="ARBA" id="ARBA00004496"/>
    </source>
</evidence>
<dbReference type="OrthoDB" id="9803420at2"/>
<keyword evidence="16" id="KW-1185">Reference proteome</keyword>
<dbReference type="PROSITE" id="PS51975">
    <property type="entry name" value="RNASE_H_2"/>
    <property type="match status" value="1"/>
</dbReference>
<evidence type="ECO:0000256" key="1">
    <source>
        <dbReference type="ARBA" id="ARBA00000077"/>
    </source>
</evidence>
<evidence type="ECO:0000256" key="6">
    <source>
        <dbReference type="ARBA" id="ARBA00022490"/>
    </source>
</evidence>
<evidence type="ECO:0000256" key="10">
    <source>
        <dbReference type="ARBA" id="ARBA00022801"/>
    </source>
</evidence>
<feature type="binding site" evidence="12">
    <location>
        <position position="28"/>
    </location>
    <ligand>
        <name>a divalent metal cation</name>
        <dbReference type="ChEBI" id="CHEBI:60240"/>
    </ligand>
</feature>
<dbReference type="Gene3D" id="3.30.420.10">
    <property type="entry name" value="Ribonuclease H-like superfamily/Ribonuclease H"/>
    <property type="match status" value="1"/>
</dbReference>
<gene>
    <name evidence="15" type="ORF">BHE16_01810</name>
</gene>
<comment type="cofactor">
    <cofactor evidence="2">
        <name>Mg(2+)</name>
        <dbReference type="ChEBI" id="CHEBI:18420"/>
    </cofactor>
</comment>
<evidence type="ECO:0000256" key="9">
    <source>
        <dbReference type="ARBA" id="ARBA00022759"/>
    </source>
</evidence>
<dbReference type="InterPro" id="IPR036397">
    <property type="entry name" value="RNaseH_sf"/>
</dbReference>
<evidence type="ECO:0000259" key="14">
    <source>
        <dbReference type="PROSITE" id="PS51975"/>
    </source>
</evidence>
<dbReference type="NCBIfam" id="NF000595">
    <property type="entry name" value="PRK00015.1-3"/>
    <property type="match status" value="1"/>
</dbReference>
<comment type="catalytic activity">
    <reaction evidence="1 12 13">
        <text>Endonucleolytic cleavage to 5'-phosphomonoester.</text>
        <dbReference type="EC" id="3.1.26.4"/>
    </reaction>
</comment>
<dbReference type="GO" id="GO:0032299">
    <property type="term" value="C:ribonuclease H2 complex"/>
    <property type="evidence" value="ECO:0007669"/>
    <property type="project" value="TreeGrafter"/>
</dbReference>
<dbReference type="GO" id="GO:0005737">
    <property type="term" value="C:cytoplasm"/>
    <property type="evidence" value="ECO:0007669"/>
    <property type="project" value="UniProtKB-SubCell"/>
</dbReference>
<dbReference type="CDD" id="cd07182">
    <property type="entry name" value="RNase_HII_bacteria_HII_like"/>
    <property type="match status" value="1"/>
</dbReference>
<dbReference type="GO" id="GO:0003723">
    <property type="term" value="F:RNA binding"/>
    <property type="evidence" value="ECO:0007669"/>
    <property type="project" value="UniProtKB-UniRule"/>
</dbReference>
<dbReference type="PANTHER" id="PTHR10954">
    <property type="entry name" value="RIBONUCLEASE H2 SUBUNIT A"/>
    <property type="match status" value="1"/>
</dbReference>
<keyword evidence="11" id="KW-0464">Manganese</keyword>
<comment type="function">
    <text evidence="3 13">Endonuclease that specifically degrades the RNA of RNA-DNA hybrids.</text>
</comment>
<dbReference type="InterPro" id="IPR022898">
    <property type="entry name" value="RNase_HII"/>
</dbReference>
<evidence type="ECO:0000256" key="11">
    <source>
        <dbReference type="ARBA" id="ARBA00023211"/>
    </source>
</evidence>
<comment type="similarity">
    <text evidence="5 13">Belongs to the RNase HII family.</text>
</comment>
<dbReference type="InterPro" id="IPR001352">
    <property type="entry name" value="RNase_HII/HIII"/>
</dbReference>
<reference evidence="15 16" key="1">
    <citation type="submission" date="2016-11" db="EMBL/GenBank/DDBJ databases">
        <title>Genome sequencing of Zhihengliuella aestuarii B18 antagonistic to Plasmodiophora brassicae.</title>
        <authorList>
            <person name="Luo Y."/>
        </authorList>
    </citation>
    <scope>NUCLEOTIDE SEQUENCE [LARGE SCALE GENOMIC DNA]</scope>
    <source>
        <strain evidence="15 16">B18</strain>
    </source>
</reference>
<dbReference type="RefSeq" id="WP_071893442.1">
    <property type="nucleotide sequence ID" value="NZ_CP018135.1"/>
</dbReference>
<dbReference type="KEGG" id="nae:BHE16_01810"/>
<dbReference type="EC" id="3.1.26.4" evidence="13"/>
<evidence type="ECO:0000313" key="15">
    <source>
        <dbReference type="EMBL" id="APF39964.1"/>
    </source>
</evidence>
<accession>A0A1L2ZKT0</accession>
<proteinExistence type="inferred from homology"/>
<evidence type="ECO:0000256" key="13">
    <source>
        <dbReference type="RuleBase" id="RU003515"/>
    </source>
</evidence>